<dbReference type="PROSITE" id="PS50011">
    <property type="entry name" value="PROTEIN_KINASE_DOM"/>
    <property type="match status" value="1"/>
</dbReference>
<keyword evidence="10" id="KW-1185">Reference proteome</keyword>
<feature type="compositionally biased region" description="Low complexity" evidence="7">
    <location>
        <begin position="191"/>
        <end position="213"/>
    </location>
</feature>
<dbReference type="EC" id="2.7.11.1" evidence="1"/>
<dbReference type="CDD" id="cd04791">
    <property type="entry name" value="LanC_SerThrkinase"/>
    <property type="match status" value="1"/>
</dbReference>
<dbReference type="SUPFAM" id="SSF56112">
    <property type="entry name" value="Protein kinase-like (PK-like)"/>
    <property type="match status" value="1"/>
</dbReference>
<evidence type="ECO:0000256" key="5">
    <source>
        <dbReference type="ARBA" id="ARBA00022777"/>
    </source>
</evidence>
<evidence type="ECO:0000256" key="7">
    <source>
        <dbReference type="SAM" id="MobiDB-lite"/>
    </source>
</evidence>
<dbReference type="GO" id="GO:0005524">
    <property type="term" value="F:ATP binding"/>
    <property type="evidence" value="ECO:0007669"/>
    <property type="project" value="UniProtKB-KW"/>
</dbReference>
<accession>A0A7W7VZ59</accession>
<evidence type="ECO:0000256" key="1">
    <source>
        <dbReference type="ARBA" id="ARBA00012513"/>
    </source>
</evidence>
<evidence type="ECO:0000313" key="10">
    <source>
        <dbReference type="Proteomes" id="UP000540506"/>
    </source>
</evidence>
<name>A0A7W7VZ59_KITKI</name>
<comment type="caution">
    <text evidence="9">The sequence shown here is derived from an EMBL/GenBank/DDBJ whole genome shotgun (WGS) entry which is preliminary data.</text>
</comment>
<dbReference type="InterPro" id="IPR057929">
    <property type="entry name" value="RamC_N"/>
</dbReference>
<evidence type="ECO:0000256" key="6">
    <source>
        <dbReference type="ARBA" id="ARBA00022840"/>
    </source>
</evidence>
<keyword evidence="5" id="KW-0418">Kinase</keyword>
<keyword evidence="2" id="KW-0723">Serine/threonine-protein kinase</keyword>
<protein>
    <recommendedName>
        <fullName evidence="1">non-specific serine/threonine protein kinase</fullName>
        <ecNumber evidence="1">2.7.11.1</ecNumber>
    </recommendedName>
</protein>
<dbReference type="Gene3D" id="1.10.510.10">
    <property type="entry name" value="Transferase(Phosphotransferase) domain 1"/>
    <property type="match status" value="1"/>
</dbReference>
<dbReference type="SMART" id="SM01260">
    <property type="entry name" value="LANC_like"/>
    <property type="match status" value="1"/>
</dbReference>
<dbReference type="Pfam" id="PF05147">
    <property type="entry name" value="LANC_like"/>
    <property type="match status" value="1"/>
</dbReference>
<feature type="region of interest" description="Disordered" evidence="7">
    <location>
        <begin position="156"/>
        <end position="223"/>
    </location>
</feature>
<dbReference type="GO" id="GO:0004674">
    <property type="term" value="F:protein serine/threonine kinase activity"/>
    <property type="evidence" value="ECO:0007669"/>
    <property type="project" value="UniProtKB-KW"/>
</dbReference>
<dbReference type="PRINTS" id="PR01950">
    <property type="entry name" value="LANCSUPER"/>
</dbReference>
<dbReference type="Pfam" id="PF25816">
    <property type="entry name" value="RamC_N"/>
    <property type="match status" value="1"/>
</dbReference>
<dbReference type="Gene3D" id="1.50.10.20">
    <property type="match status" value="1"/>
</dbReference>
<dbReference type="InterPro" id="IPR007822">
    <property type="entry name" value="LANC-like"/>
</dbReference>
<keyword evidence="4" id="KW-0547">Nucleotide-binding</keyword>
<dbReference type="GO" id="GO:0031179">
    <property type="term" value="P:peptide modification"/>
    <property type="evidence" value="ECO:0007669"/>
    <property type="project" value="InterPro"/>
</dbReference>
<keyword evidence="6" id="KW-0067">ATP-binding</keyword>
<dbReference type="InterPro" id="IPR000719">
    <property type="entry name" value="Prot_kinase_dom"/>
</dbReference>
<dbReference type="RefSeq" id="WP_312897554.1">
    <property type="nucleotide sequence ID" value="NZ_JACHJV010000002.1"/>
</dbReference>
<dbReference type="Pfam" id="PF00069">
    <property type="entry name" value="Pkinase"/>
    <property type="match status" value="1"/>
</dbReference>
<sequence>MPTPRAQQDMGLRGQLAALVAGHGRRIRADDTWLYLEDPAMPTLPHGWKLHVSTRPELLARTVAVVVPILLGYTCDAKFAATTQVLRELNTGRRNPATVGKAVTVYPRTRDVVALGEELARALAGWTGPRIPSDRQVRPDAPVYYRYGPIHAGLPQDADRDLTMAGPDGRSFPGTAHTSYRQPPWAQDPFAAKATSATSAAKPTSATSAATAAAPPPVSTRIGGDRYRITAGIVRAPQGDVYRAVESATGRQLVVKQARAYVAEDAAGVDARGRLRHEHRVLRVLAGIEGVPEAVDYFRHGQDEYLVTTDCGPRDLRRDVLNFGPYEDRPAAGPNTRDWHALAARLSRILDEVHRRGVVLCDLKPDNVVLDPSGACHLVDFGVSSVDGRHSGGWTPGYSLVTAPRSGQPVSPADDLHALGATLYYAISGLDPVRIDRDGAVNRDRTLACLAGVLPEERTHPARALIAGLLSPDHQERTATAGWLLRGGPLPQRRATHPLPRITPGLLDDVTAHAVATCVRQARELIRTREPSGRTPKQLLSLYEGSAGLGLELLHHAERHPQARAAAADLARWTARHPALGLLPPGLYDGRTGVELFLTEAAAPDTPSTVIDIRLPADLDGDQISGAAGVGTGHLLLAERAHAAGQHAAGARYLAVAAQCARGLLEGHFATVAPGRPTADTAALPDGFAHGRAGVAHFLLAHHRASGDEASGHRAEQMIAALAAATPDHLAAAVRPGATRRYGSWCRGLAGLGTVLCQAGRHYGDGALLDLAADAARACLVLAPRMGQVIQCCGLAGTGELMLDLAAAGRAEEFGAAAEQIAALILARSGGDRRAPIFPDGTLGAESASWATGTAGVLSFLRLLHAAGPADWKRGQVTRAPRTLPVGW</sequence>
<dbReference type="PANTHER" id="PTHR43289:SF6">
    <property type="entry name" value="SERINE_THREONINE-PROTEIN KINASE NEKL-3"/>
    <property type="match status" value="1"/>
</dbReference>
<dbReference type="SUPFAM" id="SSF158745">
    <property type="entry name" value="LanC-like"/>
    <property type="match status" value="1"/>
</dbReference>
<dbReference type="InterPro" id="IPR011009">
    <property type="entry name" value="Kinase-like_dom_sf"/>
</dbReference>
<evidence type="ECO:0000256" key="3">
    <source>
        <dbReference type="ARBA" id="ARBA00022679"/>
    </source>
</evidence>
<evidence type="ECO:0000313" key="9">
    <source>
        <dbReference type="EMBL" id="MBB4927733.1"/>
    </source>
</evidence>
<dbReference type="AlphaFoldDB" id="A0A7W7VZ59"/>
<evidence type="ECO:0000256" key="4">
    <source>
        <dbReference type="ARBA" id="ARBA00022741"/>
    </source>
</evidence>
<gene>
    <name evidence="9" type="ORF">FHR34_006828</name>
</gene>
<evidence type="ECO:0000259" key="8">
    <source>
        <dbReference type="PROSITE" id="PS50011"/>
    </source>
</evidence>
<dbReference type="SMART" id="SM00220">
    <property type="entry name" value="S_TKc"/>
    <property type="match status" value="1"/>
</dbReference>
<organism evidence="9 10">
    <name type="scientific">Kitasatospora kifunensis</name>
    <name type="common">Streptomyces kifunensis</name>
    <dbReference type="NCBI Taxonomy" id="58351"/>
    <lineage>
        <taxon>Bacteria</taxon>
        <taxon>Bacillati</taxon>
        <taxon>Actinomycetota</taxon>
        <taxon>Actinomycetes</taxon>
        <taxon>Kitasatosporales</taxon>
        <taxon>Streptomycetaceae</taxon>
        <taxon>Kitasatospora</taxon>
    </lineage>
</organism>
<keyword evidence="3 9" id="KW-0808">Transferase</keyword>
<dbReference type="EMBL" id="JACHJV010000002">
    <property type="protein sequence ID" value="MBB4927733.1"/>
    <property type="molecule type" value="Genomic_DNA"/>
</dbReference>
<dbReference type="Proteomes" id="UP000540506">
    <property type="component" value="Unassembled WGS sequence"/>
</dbReference>
<reference evidence="9 10" key="1">
    <citation type="submission" date="2020-08" db="EMBL/GenBank/DDBJ databases">
        <title>Sequencing the genomes of 1000 actinobacteria strains.</title>
        <authorList>
            <person name="Klenk H.-P."/>
        </authorList>
    </citation>
    <scope>NUCLEOTIDE SEQUENCE [LARGE SCALE GENOMIC DNA]</scope>
    <source>
        <strain evidence="9 10">DSM 41654</strain>
    </source>
</reference>
<evidence type="ECO:0000256" key="2">
    <source>
        <dbReference type="ARBA" id="ARBA00022527"/>
    </source>
</evidence>
<dbReference type="Gene3D" id="3.30.200.20">
    <property type="entry name" value="Phosphorylase Kinase, domain 1"/>
    <property type="match status" value="1"/>
</dbReference>
<feature type="domain" description="Protein kinase" evidence="8">
    <location>
        <begin position="227"/>
        <end position="500"/>
    </location>
</feature>
<dbReference type="PANTHER" id="PTHR43289">
    <property type="entry name" value="MITOGEN-ACTIVATED PROTEIN KINASE KINASE KINASE 20-RELATED"/>
    <property type="match status" value="1"/>
</dbReference>
<dbReference type="NCBIfam" id="NF038150">
    <property type="entry name" value="lanthi_synth_IV"/>
    <property type="match status" value="1"/>
</dbReference>
<proteinExistence type="predicted"/>
<dbReference type="InterPro" id="IPR058053">
    <property type="entry name" value="RamC_C"/>
</dbReference>